<feature type="domain" description="Phosphoribosyltransferase" evidence="2">
    <location>
        <begin position="145"/>
        <end position="234"/>
    </location>
</feature>
<dbReference type="Proteomes" id="UP000176897">
    <property type="component" value="Unassembled WGS sequence"/>
</dbReference>
<dbReference type="Pfam" id="PF18912">
    <property type="entry name" value="DZR_2"/>
    <property type="match status" value="1"/>
</dbReference>
<name>A0A1F7UTW4_9BACT</name>
<dbReference type="SUPFAM" id="SSF53271">
    <property type="entry name" value="PRTase-like"/>
    <property type="match status" value="1"/>
</dbReference>
<organism evidence="4 5">
    <name type="scientific">Candidatus Uhrbacteria bacterium RIFCSPLOWO2_01_FULL_47_24</name>
    <dbReference type="NCBI Taxonomy" id="1802401"/>
    <lineage>
        <taxon>Bacteria</taxon>
        <taxon>Candidatus Uhriibacteriota</taxon>
    </lineage>
</organism>
<dbReference type="PANTHER" id="PTHR47505:SF1">
    <property type="entry name" value="DNA UTILIZATION PROTEIN YHGH"/>
    <property type="match status" value="1"/>
</dbReference>
<protein>
    <submittedName>
        <fullName evidence="4">Uncharacterized protein</fullName>
    </submittedName>
</protein>
<proteinExistence type="inferred from homology"/>
<evidence type="ECO:0000256" key="1">
    <source>
        <dbReference type="ARBA" id="ARBA00008007"/>
    </source>
</evidence>
<evidence type="ECO:0000259" key="2">
    <source>
        <dbReference type="Pfam" id="PF00156"/>
    </source>
</evidence>
<reference evidence="4 5" key="1">
    <citation type="journal article" date="2016" name="Nat. Commun.">
        <title>Thousands of microbial genomes shed light on interconnected biogeochemical processes in an aquifer system.</title>
        <authorList>
            <person name="Anantharaman K."/>
            <person name="Brown C.T."/>
            <person name="Hug L.A."/>
            <person name="Sharon I."/>
            <person name="Castelle C.J."/>
            <person name="Probst A.J."/>
            <person name="Thomas B.C."/>
            <person name="Singh A."/>
            <person name="Wilkins M.J."/>
            <person name="Karaoz U."/>
            <person name="Brodie E.L."/>
            <person name="Williams K.H."/>
            <person name="Hubbard S.S."/>
            <person name="Banfield J.F."/>
        </authorList>
    </citation>
    <scope>NUCLEOTIDE SEQUENCE [LARGE SCALE GENOMIC DNA]</scope>
</reference>
<feature type="domain" description="Double zinc ribbon" evidence="3">
    <location>
        <begin position="11"/>
        <end position="62"/>
    </location>
</feature>
<evidence type="ECO:0000259" key="3">
    <source>
        <dbReference type="Pfam" id="PF18912"/>
    </source>
</evidence>
<dbReference type="CDD" id="cd06223">
    <property type="entry name" value="PRTases_typeI"/>
    <property type="match status" value="1"/>
</dbReference>
<accession>A0A1F7UTW4</accession>
<evidence type="ECO:0000313" key="4">
    <source>
        <dbReference type="EMBL" id="OGL81705.1"/>
    </source>
</evidence>
<comment type="similarity">
    <text evidence="1">Belongs to the ComF/GntX family.</text>
</comment>
<dbReference type="InterPro" id="IPR029057">
    <property type="entry name" value="PRTase-like"/>
</dbReference>
<evidence type="ECO:0000313" key="5">
    <source>
        <dbReference type="Proteomes" id="UP000176897"/>
    </source>
</evidence>
<dbReference type="InterPro" id="IPR051910">
    <property type="entry name" value="ComF/GntX_DNA_util-trans"/>
</dbReference>
<dbReference type="PANTHER" id="PTHR47505">
    <property type="entry name" value="DNA UTILIZATION PROTEIN YHGH"/>
    <property type="match status" value="1"/>
</dbReference>
<dbReference type="Pfam" id="PF00156">
    <property type="entry name" value="Pribosyltran"/>
    <property type="match status" value="1"/>
</dbReference>
<dbReference type="EMBL" id="MGEJ01000003">
    <property type="protein sequence ID" value="OGL81705.1"/>
    <property type="molecule type" value="Genomic_DNA"/>
</dbReference>
<dbReference type="STRING" id="1802401.A3B21_04625"/>
<gene>
    <name evidence="4" type="ORF">A3B21_04625</name>
</gene>
<sequence length="236" mass="26294">MEVMRRMGKFILDTVFPIECLGCKAEGEWLCAACARKIPLEQQDLCFVCKKMSLSGRTCFSCVQEFPLAHVVRFFDYDEPLVRRAITTAKYSFVKNIFDRLAGIAAPHILPKLTTLDLDPRAIVFVPVPLHPRRIRERGFNQSEIIAGHFAKEVGAQLSLELVRRRATIPQADLDESDRARNIRGVFRSSGSISLRGRYVFLVDDVATTGSTLLECGKALYGAGARQVSAMVLAKG</sequence>
<comment type="caution">
    <text evidence="4">The sequence shown here is derived from an EMBL/GenBank/DDBJ whole genome shotgun (WGS) entry which is preliminary data.</text>
</comment>
<dbReference type="Gene3D" id="3.40.50.2020">
    <property type="match status" value="1"/>
</dbReference>
<dbReference type="InterPro" id="IPR000836">
    <property type="entry name" value="PRTase_dom"/>
</dbReference>
<dbReference type="AlphaFoldDB" id="A0A1F7UTW4"/>
<dbReference type="InterPro" id="IPR044005">
    <property type="entry name" value="DZR_2"/>
</dbReference>